<dbReference type="Pfam" id="PF08240">
    <property type="entry name" value="ADH_N"/>
    <property type="match status" value="1"/>
</dbReference>
<dbReference type="PROSITE" id="PS00059">
    <property type="entry name" value="ADH_ZINC"/>
    <property type="match status" value="1"/>
</dbReference>
<proteinExistence type="predicted"/>
<protein>
    <recommendedName>
        <fullName evidence="4">Alcohol dehydrogenase-like N-terminal domain-containing protein</fullName>
    </recommendedName>
</protein>
<keyword evidence="1" id="KW-0479">Metal-binding</keyword>
<evidence type="ECO:0000259" key="4">
    <source>
        <dbReference type="Pfam" id="PF08240"/>
    </source>
</evidence>
<feature type="non-terminal residue" evidence="5">
    <location>
        <position position="103"/>
    </location>
</feature>
<keyword evidence="2" id="KW-0862">Zinc</keyword>
<dbReference type="PANTHER" id="PTHR43401">
    <property type="entry name" value="L-THREONINE 3-DEHYDROGENASE"/>
    <property type="match status" value="1"/>
</dbReference>
<evidence type="ECO:0000256" key="2">
    <source>
        <dbReference type="ARBA" id="ARBA00022833"/>
    </source>
</evidence>
<dbReference type="AlphaFoldDB" id="A0A383END1"/>
<keyword evidence="3" id="KW-0560">Oxidoreductase</keyword>
<organism evidence="5">
    <name type="scientific">marine metagenome</name>
    <dbReference type="NCBI Taxonomy" id="408172"/>
    <lineage>
        <taxon>unclassified sequences</taxon>
        <taxon>metagenomes</taxon>
        <taxon>ecological metagenomes</taxon>
    </lineage>
</organism>
<dbReference type="PANTHER" id="PTHR43401:SF2">
    <property type="entry name" value="L-THREONINE 3-DEHYDROGENASE"/>
    <property type="match status" value="1"/>
</dbReference>
<sequence>MTPTTIRALTLVDVGRFEVRELEKPRPGSREVLVETEAVGLCGTDFHIHSGFANYNLDASGRPIPLSESPQILGHEIVGRVVEVGKGVDDLAEGDSVLVDQGL</sequence>
<dbReference type="EMBL" id="UINC01227410">
    <property type="protein sequence ID" value="SVE58281.1"/>
    <property type="molecule type" value="Genomic_DNA"/>
</dbReference>
<dbReference type="SUPFAM" id="SSF50129">
    <property type="entry name" value="GroES-like"/>
    <property type="match status" value="1"/>
</dbReference>
<accession>A0A383END1</accession>
<name>A0A383END1_9ZZZZ</name>
<evidence type="ECO:0000256" key="1">
    <source>
        <dbReference type="ARBA" id="ARBA00022723"/>
    </source>
</evidence>
<dbReference type="GO" id="GO:0008270">
    <property type="term" value="F:zinc ion binding"/>
    <property type="evidence" value="ECO:0007669"/>
    <property type="project" value="InterPro"/>
</dbReference>
<feature type="domain" description="Alcohol dehydrogenase-like N-terminal" evidence="4">
    <location>
        <begin position="29"/>
        <end position="100"/>
    </location>
</feature>
<dbReference type="InterPro" id="IPR011032">
    <property type="entry name" value="GroES-like_sf"/>
</dbReference>
<evidence type="ECO:0000313" key="5">
    <source>
        <dbReference type="EMBL" id="SVE58281.1"/>
    </source>
</evidence>
<dbReference type="Gene3D" id="3.90.180.10">
    <property type="entry name" value="Medium-chain alcohol dehydrogenases, catalytic domain"/>
    <property type="match status" value="1"/>
</dbReference>
<reference evidence="5" key="1">
    <citation type="submission" date="2018-05" db="EMBL/GenBank/DDBJ databases">
        <authorList>
            <person name="Lanie J.A."/>
            <person name="Ng W.-L."/>
            <person name="Kazmierczak K.M."/>
            <person name="Andrzejewski T.M."/>
            <person name="Davidsen T.M."/>
            <person name="Wayne K.J."/>
            <person name="Tettelin H."/>
            <person name="Glass J.I."/>
            <person name="Rusch D."/>
            <person name="Podicherti R."/>
            <person name="Tsui H.-C.T."/>
            <person name="Winkler M.E."/>
        </authorList>
    </citation>
    <scope>NUCLEOTIDE SEQUENCE</scope>
</reference>
<evidence type="ECO:0000256" key="3">
    <source>
        <dbReference type="ARBA" id="ARBA00023002"/>
    </source>
</evidence>
<dbReference type="InterPro" id="IPR002328">
    <property type="entry name" value="ADH_Zn_CS"/>
</dbReference>
<dbReference type="GO" id="GO:0016491">
    <property type="term" value="F:oxidoreductase activity"/>
    <property type="evidence" value="ECO:0007669"/>
    <property type="project" value="UniProtKB-KW"/>
</dbReference>
<gene>
    <name evidence="5" type="ORF">METZ01_LOCUS511135</name>
</gene>
<dbReference type="InterPro" id="IPR050129">
    <property type="entry name" value="Zn_alcohol_dh"/>
</dbReference>
<dbReference type="InterPro" id="IPR013154">
    <property type="entry name" value="ADH-like_N"/>
</dbReference>